<name>A0AAW0A3F6_9AGAR</name>
<feature type="domain" description="Tyrosine specific protein phosphatases" evidence="3">
    <location>
        <begin position="252"/>
        <end position="349"/>
    </location>
</feature>
<dbReference type="AlphaFoldDB" id="A0AAW0A3F6"/>
<feature type="domain" description="Tyrosine-protein phosphatase" evidence="2">
    <location>
        <begin position="67"/>
        <end position="358"/>
    </location>
</feature>
<dbReference type="InterPro" id="IPR000387">
    <property type="entry name" value="Tyr_Pase_dom"/>
</dbReference>
<dbReference type="Proteomes" id="UP001362999">
    <property type="component" value="Unassembled WGS sequence"/>
</dbReference>
<reference evidence="4 5" key="1">
    <citation type="journal article" date="2024" name="J Genomics">
        <title>Draft genome sequencing and assembly of Favolaschia claudopus CIRM-BRFM 2984 isolated from oak limbs.</title>
        <authorList>
            <person name="Navarro D."/>
            <person name="Drula E."/>
            <person name="Chaduli D."/>
            <person name="Cazenave R."/>
            <person name="Ahrendt S."/>
            <person name="Wang J."/>
            <person name="Lipzen A."/>
            <person name="Daum C."/>
            <person name="Barry K."/>
            <person name="Grigoriev I.V."/>
            <person name="Favel A."/>
            <person name="Rosso M.N."/>
            <person name="Martin F."/>
        </authorList>
    </citation>
    <scope>NUCLEOTIDE SEQUENCE [LARGE SCALE GENOMIC DNA]</scope>
    <source>
        <strain evidence="4 5">CIRM-BRFM 2984</strain>
    </source>
</reference>
<dbReference type="PANTHER" id="PTHR19134:SF449">
    <property type="entry name" value="TYROSINE-PROTEIN PHOSPHATASE 1"/>
    <property type="match status" value="1"/>
</dbReference>
<evidence type="ECO:0000313" key="4">
    <source>
        <dbReference type="EMBL" id="KAK7000697.1"/>
    </source>
</evidence>
<dbReference type="InterPro" id="IPR000242">
    <property type="entry name" value="PTP_cat"/>
</dbReference>
<evidence type="ECO:0000256" key="1">
    <source>
        <dbReference type="ARBA" id="ARBA00009649"/>
    </source>
</evidence>
<evidence type="ECO:0000313" key="5">
    <source>
        <dbReference type="Proteomes" id="UP001362999"/>
    </source>
</evidence>
<comment type="caution">
    <text evidence="4">The sequence shown here is derived from an EMBL/GenBank/DDBJ whole genome shotgun (WGS) entry which is preliminary data.</text>
</comment>
<organism evidence="4 5">
    <name type="scientific">Favolaschia claudopus</name>
    <dbReference type="NCBI Taxonomy" id="2862362"/>
    <lineage>
        <taxon>Eukaryota</taxon>
        <taxon>Fungi</taxon>
        <taxon>Dikarya</taxon>
        <taxon>Basidiomycota</taxon>
        <taxon>Agaricomycotina</taxon>
        <taxon>Agaricomycetes</taxon>
        <taxon>Agaricomycetidae</taxon>
        <taxon>Agaricales</taxon>
        <taxon>Marasmiineae</taxon>
        <taxon>Mycenaceae</taxon>
        <taxon>Favolaschia</taxon>
    </lineage>
</organism>
<dbReference type="EMBL" id="JAWWNJ010000087">
    <property type="protein sequence ID" value="KAK7000697.1"/>
    <property type="molecule type" value="Genomic_DNA"/>
</dbReference>
<dbReference type="SMART" id="SM00404">
    <property type="entry name" value="PTPc_motif"/>
    <property type="match status" value="1"/>
</dbReference>
<dbReference type="Gene3D" id="3.90.190.10">
    <property type="entry name" value="Protein tyrosine phosphatase superfamily"/>
    <property type="match status" value="1"/>
</dbReference>
<evidence type="ECO:0000259" key="3">
    <source>
        <dbReference type="PROSITE" id="PS50056"/>
    </source>
</evidence>
<evidence type="ECO:0000259" key="2">
    <source>
        <dbReference type="PROSITE" id="PS50055"/>
    </source>
</evidence>
<dbReference type="InterPro" id="IPR029021">
    <property type="entry name" value="Prot-tyrosine_phosphatase-like"/>
</dbReference>
<dbReference type="GO" id="GO:0004725">
    <property type="term" value="F:protein tyrosine phosphatase activity"/>
    <property type="evidence" value="ECO:0007669"/>
    <property type="project" value="InterPro"/>
</dbReference>
<proteinExistence type="inferred from homology"/>
<accession>A0AAW0A3F6</accession>
<dbReference type="SUPFAM" id="SSF52799">
    <property type="entry name" value="(Phosphotyrosine protein) phosphatases II"/>
    <property type="match status" value="1"/>
</dbReference>
<dbReference type="SMART" id="SM00194">
    <property type="entry name" value="PTPc"/>
    <property type="match status" value="1"/>
</dbReference>
<protein>
    <submittedName>
        <fullName evidence="4">Protein-tyrosine phosphatase-like protein</fullName>
    </submittedName>
</protein>
<dbReference type="PANTHER" id="PTHR19134">
    <property type="entry name" value="RECEPTOR-TYPE TYROSINE-PROTEIN PHOSPHATASE"/>
    <property type="match status" value="1"/>
</dbReference>
<dbReference type="CDD" id="cd00047">
    <property type="entry name" value="PTPc"/>
    <property type="match status" value="1"/>
</dbReference>
<gene>
    <name evidence="4" type="ORF">R3P38DRAFT_3055165</name>
</gene>
<dbReference type="PRINTS" id="PR00700">
    <property type="entry name" value="PRTYPHPHTASE"/>
</dbReference>
<dbReference type="PROSITE" id="PS50056">
    <property type="entry name" value="TYR_PHOSPHATASE_2"/>
    <property type="match status" value="1"/>
</dbReference>
<keyword evidence="5" id="KW-1185">Reference proteome</keyword>
<dbReference type="InterPro" id="IPR003595">
    <property type="entry name" value="Tyr_Pase_cat"/>
</dbReference>
<comment type="similarity">
    <text evidence="1">Belongs to the protein-tyrosine phosphatase family. Non-receptor class subfamily.</text>
</comment>
<dbReference type="PROSITE" id="PS50055">
    <property type="entry name" value="TYR_PHOSPHATASE_PTP"/>
    <property type="match status" value="1"/>
</dbReference>
<dbReference type="InterPro" id="IPR050348">
    <property type="entry name" value="Protein-Tyr_Phosphatase"/>
</dbReference>
<sequence>MLPTSSLPSWLSKSQSPAYQTSLQRTLQQRENIRTTLRSLHLQKLEPPKEIPRHLFDFYSIAEACHPHNRKQNRYSDIAPYDRTMVRVGSDSQPRYLNASWCLERSGRKWWIASQAPLPASAHSFLSLIRQPISLPASASSLAPNSPPQSTRVRTVVQLTMLVEGGRTKAHSYFPAVVGQSDVHYPEPSCSEAALRATLLEQVELPDACCIKSKVSISPVGDDDHHVTFHHLLYTAWPDHGVPEPEDQVALMNFLRLVDSTNRGNSQDPDPPMIVGCSAGVGRTGTFIAASSLFRAHGFLPPAISPSVLSLSSPLGPLPPAFDADLVAQEVDSLREQRPSMVQRPAQLELVYSLLEAAFVQ</sequence>
<dbReference type="Pfam" id="PF00102">
    <property type="entry name" value="Y_phosphatase"/>
    <property type="match status" value="2"/>
</dbReference>